<dbReference type="SMART" id="SM00257">
    <property type="entry name" value="LysM"/>
    <property type="match status" value="2"/>
</dbReference>
<keyword evidence="5" id="KW-1185">Reference proteome</keyword>
<dbReference type="GeneID" id="6078698"/>
<evidence type="ECO:0000256" key="2">
    <source>
        <dbReference type="ARBA" id="ARBA00023026"/>
    </source>
</evidence>
<feature type="non-terminal residue" evidence="4">
    <location>
        <position position="105"/>
    </location>
</feature>
<dbReference type="OrthoDB" id="5985073at2759"/>
<dbReference type="AlphaFoldDB" id="B0DGS9"/>
<dbReference type="InterPro" id="IPR052210">
    <property type="entry name" value="LysM1-like"/>
</dbReference>
<dbReference type="PANTHER" id="PTHR34997:SF1">
    <property type="entry name" value="PEPTIDOGLYCAN-BINDING LYSIN DOMAIN"/>
    <property type="match status" value="1"/>
</dbReference>
<evidence type="ECO:0000313" key="4">
    <source>
        <dbReference type="EMBL" id="EDR06204.1"/>
    </source>
</evidence>
<evidence type="ECO:0000313" key="5">
    <source>
        <dbReference type="Proteomes" id="UP000001194"/>
    </source>
</evidence>
<feature type="domain" description="LysM" evidence="3">
    <location>
        <begin position="62"/>
        <end position="105"/>
    </location>
</feature>
<dbReference type="KEGG" id="lbc:LACBIDRAFT_163800"/>
<dbReference type="CDD" id="cd00118">
    <property type="entry name" value="LysM"/>
    <property type="match status" value="2"/>
</dbReference>
<dbReference type="EMBL" id="DS547109">
    <property type="protein sequence ID" value="EDR06204.1"/>
    <property type="molecule type" value="Genomic_DNA"/>
</dbReference>
<dbReference type="HOGENOM" id="CLU_010591_6_1_1"/>
<reference evidence="4 5" key="1">
    <citation type="journal article" date="2008" name="Nature">
        <title>The genome of Laccaria bicolor provides insights into mycorrhizal symbiosis.</title>
        <authorList>
            <person name="Martin F."/>
            <person name="Aerts A."/>
            <person name="Ahren D."/>
            <person name="Brun A."/>
            <person name="Danchin E.G.J."/>
            <person name="Duchaussoy F."/>
            <person name="Gibon J."/>
            <person name="Kohler A."/>
            <person name="Lindquist E."/>
            <person name="Pereda V."/>
            <person name="Salamov A."/>
            <person name="Shapiro H.J."/>
            <person name="Wuyts J."/>
            <person name="Blaudez D."/>
            <person name="Buee M."/>
            <person name="Brokstein P."/>
            <person name="Canbaeck B."/>
            <person name="Cohen D."/>
            <person name="Courty P.E."/>
            <person name="Coutinho P.M."/>
            <person name="Delaruelle C."/>
            <person name="Detter J.C."/>
            <person name="Deveau A."/>
            <person name="DiFazio S."/>
            <person name="Duplessis S."/>
            <person name="Fraissinet-Tachet L."/>
            <person name="Lucic E."/>
            <person name="Frey-Klett P."/>
            <person name="Fourrey C."/>
            <person name="Feussner I."/>
            <person name="Gay G."/>
            <person name="Grimwood J."/>
            <person name="Hoegger P.J."/>
            <person name="Jain P."/>
            <person name="Kilaru S."/>
            <person name="Labbe J."/>
            <person name="Lin Y.C."/>
            <person name="Legue V."/>
            <person name="Le Tacon F."/>
            <person name="Marmeisse R."/>
            <person name="Melayah D."/>
            <person name="Montanini B."/>
            <person name="Muratet M."/>
            <person name="Nehls U."/>
            <person name="Niculita-Hirzel H."/>
            <person name="Oudot-Le Secq M.P."/>
            <person name="Peter M."/>
            <person name="Quesneville H."/>
            <person name="Rajashekar B."/>
            <person name="Reich M."/>
            <person name="Rouhier N."/>
            <person name="Schmutz J."/>
            <person name="Yin T."/>
            <person name="Chalot M."/>
            <person name="Henrissat B."/>
            <person name="Kuees U."/>
            <person name="Lucas S."/>
            <person name="Van de Peer Y."/>
            <person name="Podila G.K."/>
            <person name="Polle A."/>
            <person name="Pukkila P.J."/>
            <person name="Richardson P.M."/>
            <person name="Rouze P."/>
            <person name="Sanders I.R."/>
            <person name="Stajich J.E."/>
            <person name="Tunlid A."/>
            <person name="Tuskan G."/>
            <person name="Grigoriev I.V."/>
        </authorList>
    </citation>
    <scope>NUCLEOTIDE SEQUENCE [LARGE SCALE GENOMIC DNA]</scope>
    <source>
        <strain evidence="5">S238N-H82 / ATCC MYA-4686</strain>
    </source>
</reference>
<dbReference type="Gene3D" id="3.10.350.10">
    <property type="entry name" value="LysM domain"/>
    <property type="match status" value="2"/>
</dbReference>
<gene>
    <name evidence="4" type="ORF">LACBIDRAFT_163800</name>
</gene>
<dbReference type="GO" id="GO:0008061">
    <property type="term" value="F:chitin binding"/>
    <property type="evidence" value="ECO:0007669"/>
    <property type="project" value="UniProtKB-KW"/>
</dbReference>
<proteinExistence type="predicted"/>
<dbReference type="InterPro" id="IPR036779">
    <property type="entry name" value="LysM_dom_sf"/>
</dbReference>
<dbReference type="InParanoid" id="B0DGS9"/>
<feature type="non-terminal residue" evidence="4">
    <location>
        <position position="1"/>
    </location>
</feature>
<evidence type="ECO:0000259" key="3">
    <source>
        <dbReference type="PROSITE" id="PS51782"/>
    </source>
</evidence>
<sequence length="105" mass="11228">AVAGCARTYTVQEGDYCDKISAANNVSTYQLAVVNPSIDPGCGNLLPGQTLCLGNTGEDCSQTYQVQADDTCERIITNHGLNSTLLFTNNPQIHQACENIYIGEV</sequence>
<dbReference type="Proteomes" id="UP000001194">
    <property type="component" value="Unassembled WGS sequence"/>
</dbReference>
<keyword evidence="1" id="KW-0147">Chitin-binding</keyword>
<evidence type="ECO:0000256" key="1">
    <source>
        <dbReference type="ARBA" id="ARBA00022669"/>
    </source>
</evidence>
<keyword evidence="2" id="KW-0843">Virulence</keyword>
<name>B0DGS9_LACBS</name>
<dbReference type="PROSITE" id="PS51782">
    <property type="entry name" value="LYSM"/>
    <property type="match status" value="2"/>
</dbReference>
<accession>B0DGS9</accession>
<dbReference type="InterPro" id="IPR018392">
    <property type="entry name" value="LysM"/>
</dbReference>
<dbReference type="Pfam" id="PF01476">
    <property type="entry name" value="LysM"/>
    <property type="match status" value="2"/>
</dbReference>
<dbReference type="PANTHER" id="PTHR34997">
    <property type="entry name" value="AM15"/>
    <property type="match status" value="1"/>
</dbReference>
<dbReference type="SUPFAM" id="SSF54106">
    <property type="entry name" value="LysM domain"/>
    <property type="match status" value="2"/>
</dbReference>
<feature type="domain" description="LysM" evidence="3">
    <location>
        <begin position="7"/>
        <end position="53"/>
    </location>
</feature>
<protein>
    <submittedName>
        <fullName evidence="4">Predicted protein</fullName>
    </submittedName>
</protein>
<dbReference type="STRING" id="486041.B0DGS9"/>
<dbReference type="RefSeq" id="XP_001883065.1">
    <property type="nucleotide sequence ID" value="XM_001883030.1"/>
</dbReference>
<organism evidence="5">
    <name type="scientific">Laccaria bicolor (strain S238N-H82 / ATCC MYA-4686)</name>
    <name type="common">Bicoloured deceiver</name>
    <name type="synonym">Laccaria laccata var. bicolor</name>
    <dbReference type="NCBI Taxonomy" id="486041"/>
    <lineage>
        <taxon>Eukaryota</taxon>
        <taxon>Fungi</taxon>
        <taxon>Dikarya</taxon>
        <taxon>Basidiomycota</taxon>
        <taxon>Agaricomycotina</taxon>
        <taxon>Agaricomycetes</taxon>
        <taxon>Agaricomycetidae</taxon>
        <taxon>Agaricales</taxon>
        <taxon>Agaricineae</taxon>
        <taxon>Hydnangiaceae</taxon>
        <taxon>Laccaria</taxon>
    </lineage>
</organism>